<dbReference type="Pfam" id="PF01368">
    <property type="entry name" value="DHH"/>
    <property type="match status" value="1"/>
</dbReference>
<dbReference type="SUPFAM" id="SSF64182">
    <property type="entry name" value="DHH phosphoesterases"/>
    <property type="match status" value="1"/>
</dbReference>
<dbReference type="Gene3D" id="3.10.310.20">
    <property type="entry name" value="DHHA2 domain"/>
    <property type="match status" value="1"/>
</dbReference>
<dbReference type="PANTHER" id="PTHR12112">
    <property type="entry name" value="BNIP - RELATED"/>
    <property type="match status" value="1"/>
</dbReference>
<reference evidence="7" key="1">
    <citation type="submission" date="2023-03" db="EMBL/GenBank/DDBJ databases">
        <title>Mating type loci evolution in Malassezia.</title>
        <authorList>
            <person name="Coelho M.A."/>
        </authorList>
    </citation>
    <scope>NUCLEOTIDE SEQUENCE</scope>
    <source>
        <strain evidence="7">CBS 9557</strain>
    </source>
</reference>
<organism evidence="7 8">
    <name type="scientific">Malassezia nana</name>
    <dbReference type="NCBI Taxonomy" id="180528"/>
    <lineage>
        <taxon>Eukaryota</taxon>
        <taxon>Fungi</taxon>
        <taxon>Dikarya</taxon>
        <taxon>Basidiomycota</taxon>
        <taxon>Ustilaginomycotina</taxon>
        <taxon>Malasseziomycetes</taxon>
        <taxon>Malasseziales</taxon>
        <taxon>Malasseziaceae</taxon>
        <taxon>Malassezia</taxon>
    </lineage>
</organism>
<dbReference type="InterPro" id="IPR004097">
    <property type="entry name" value="DHHA2"/>
</dbReference>
<dbReference type="GO" id="GO:0005737">
    <property type="term" value="C:cytoplasm"/>
    <property type="evidence" value="ECO:0007669"/>
    <property type="project" value="InterPro"/>
</dbReference>
<dbReference type="Proteomes" id="UP001213623">
    <property type="component" value="Chromosome 5"/>
</dbReference>
<keyword evidence="8" id="KW-1185">Reference proteome</keyword>
<evidence type="ECO:0000313" key="7">
    <source>
        <dbReference type="EMBL" id="WFD27826.1"/>
    </source>
</evidence>
<gene>
    <name evidence="7" type="primary">PPX1</name>
    <name evidence="7" type="ORF">MNAN1_002832</name>
</gene>
<dbReference type="InterPro" id="IPR038763">
    <property type="entry name" value="DHH_sf"/>
</dbReference>
<name>A0AAF0ES75_9BASI</name>
<dbReference type="PANTHER" id="PTHR12112:SF39">
    <property type="entry name" value="EG:152A3.5 PROTEIN (FBGN0003116_PN PROTEIN)"/>
    <property type="match status" value="1"/>
</dbReference>
<evidence type="ECO:0000256" key="2">
    <source>
        <dbReference type="ARBA" id="ARBA00022723"/>
    </source>
</evidence>
<dbReference type="EC" id="3.6.1.11" evidence="7"/>
<dbReference type="GO" id="GO:0046872">
    <property type="term" value="F:metal ion binding"/>
    <property type="evidence" value="ECO:0007669"/>
    <property type="project" value="UniProtKB-KW"/>
</dbReference>
<comment type="cofactor">
    <cofactor evidence="1">
        <name>Mn(2+)</name>
        <dbReference type="ChEBI" id="CHEBI:29035"/>
    </cofactor>
</comment>
<feature type="domain" description="DDH" evidence="5">
    <location>
        <begin position="71"/>
        <end position="244"/>
    </location>
</feature>
<evidence type="ECO:0000259" key="5">
    <source>
        <dbReference type="Pfam" id="PF01368"/>
    </source>
</evidence>
<keyword evidence="4" id="KW-0464">Manganese</keyword>
<sequence>MRRPGAPTVRQWVWLVGVACVWYWWRRINMDVTPTQTVPVDLLEYLRWTKALALAHKAQYEAGGTVVQPLVLLMGNEAGDLDSAASAIALSYVMNHEQAYFMRTYGVPAGVYVPVLQTARRALSQRQENLHVYEHVQVPVDALLCVDELGDTSSPVWAPSAQVALGLVDHPRLRVGWGTDRHVVVVVDHHEDEGLYQDAPLRIIRSPSTSPVGSASSLIAALAQQARHGAPLDGRLADLLLSAIVLDTRNLKMLEEGGKGTRADVEAYAYLVQSASVSSAAQDQVHLAARTVTWSRELQRIKDQVGHLDTNGLLERDLKEVQVSTTQRMLHVGLASVPVSLSAWLSGAYQMSTPLGEVTAEVQEQEWSRWWASLGAFMDERHWDMAVVLSAYKAETKSRRDLALALRGTPAELASLSQALGDASLGLEKWKGERRTENGKKERLGGLDAEGRVRAVPGLVGAVWRQGNTAANRKVVQPALVRALQRVL</sequence>
<dbReference type="InterPro" id="IPR038222">
    <property type="entry name" value="DHHA2_dom_sf"/>
</dbReference>
<dbReference type="InterPro" id="IPR001667">
    <property type="entry name" value="DDH_dom"/>
</dbReference>
<evidence type="ECO:0000256" key="3">
    <source>
        <dbReference type="ARBA" id="ARBA00022801"/>
    </source>
</evidence>
<proteinExistence type="predicted"/>
<accession>A0AAF0ES75</accession>
<evidence type="ECO:0000259" key="6">
    <source>
        <dbReference type="Pfam" id="PF02833"/>
    </source>
</evidence>
<dbReference type="EMBL" id="CP119896">
    <property type="protein sequence ID" value="WFD27826.1"/>
    <property type="molecule type" value="Genomic_DNA"/>
</dbReference>
<evidence type="ECO:0000256" key="1">
    <source>
        <dbReference type="ARBA" id="ARBA00001936"/>
    </source>
</evidence>
<dbReference type="Pfam" id="PF02833">
    <property type="entry name" value="DHHA2"/>
    <property type="match status" value="1"/>
</dbReference>
<evidence type="ECO:0000256" key="4">
    <source>
        <dbReference type="ARBA" id="ARBA00023211"/>
    </source>
</evidence>
<dbReference type="GO" id="GO:0004309">
    <property type="term" value="F:exopolyphosphatase activity"/>
    <property type="evidence" value="ECO:0007669"/>
    <property type="project" value="UniProtKB-EC"/>
</dbReference>
<dbReference type="Gene3D" id="3.90.1640.10">
    <property type="entry name" value="inorganic pyrophosphatase (n-terminal core)"/>
    <property type="match status" value="1"/>
</dbReference>
<keyword evidence="3 7" id="KW-0378">Hydrolase</keyword>
<dbReference type="AlphaFoldDB" id="A0AAF0ES75"/>
<protein>
    <submittedName>
        <fullName evidence="7">Exopolyphosphatase</fullName>
        <ecNumber evidence="7">3.6.1.11</ecNumber>
    </submittedName>
</protein>
<keyword evidence="2" id="KW-0479">Metal-binding</keyword>
<evidence type="ECO:0000313" key="8">
    <source>
        <dbReference type="Proteomes" id="UP001213623"/>
    </source>
</evidence>
<feature type="domain" description="DHHA2" evidence="6">
    <location>
        <begin position="297"/>
        <end position="482"/>
    </location>
</feature>